<evidence type="ECO:0000259" key="6">
    <source>
        <dbReference type="PROSITE" id="PS51635"/>
    </source>
</evidence>
<dbReference type="PANTHER" id="PTHR32176">
    <property type="entry name" value="XYLOSE ISOMERASE"/>
    <property type="match status" value="1"/>
</dbReference>
<feature type="transmembrane region" description="Helical" evidence="5">
    <location>
        <begin position="63"/>
        <end position="82"/>
    </location>
</feature>
<protein>
    <recommendedName>
        <fullName evidence="4">Patatin</fullName>
        <ecNumber evidence="4">3.1.1.-</ecNumber>
    </recommendedName>
</protein>
<dbReference type="InterPro" id="IPR016035">
    <property type="entry name" value="Acyl_Trfase/lysoPLipase"/>
</dbReference>
<gene>
    <name evidence="7" type="ORF">RD792_014528</name>
</gene>
<name>A0ABR0CPQ8_9LAMI</name>
<keyword evidence="4" id="KW-0378">Hydrolase</keyword>
<reference evidence="7 8" key="1">
    <citation type="journal article" date="2023" name="bioRxiv">
        <title>Genome report: Whole genome sequence and annotation of Penstemon davidsonii.</title>
        <authorList>
            <person name="Ostevik K.L."/>
            <person name="Alabady M."/>
            <person name="Zhang M."/>
            <person name="Rausher M.D."/>
        </authorList>
    </citation>
    <scope>NUCLEOTIDE SEQUENCE [LARGE SCALE GENOMIC DNA]</scope>
    <source>
        <strain evidence="7">DNT005</strain>
        <tissue evidence="7">Whole leaf</tissue>
    </source>
</reference>
<evidence type="ECO:0000256" key="2">
    <source>
        <dbReference type="ARBA" id="ARBA00023098"/>
    </source>
</evidence>
<dbReference type="Gene3D" id="3.40.1090.10">
    <property type="entry name" value="Cytosolic phospholipase A2 catalytic domain"/>
    <property type="match status" value="1"/>
</dbReference>
<keyword evidence="5" id="KW-1133">Transmembrane helix</keyword>
<evidence type="ECO:0000313" key="8">
    <source>
        <dbReference type="Proteomes" id="UP001291926"/>
    </source>
</evidence>
<feature type="domain" description="PNPLA" evidence="6">
    <location>
        <begin position="26"/>
        <end position="112"/>
    </location>
</feature>
<feature type="transmembrane region" description="Helical" evidence="5">
    <location>
        <begin position="21"/>
        <end position="43"/>
    </location>
</feature>
<dbReference type="InterPro" id="IPR002641">
    <property type="entry name" value="PNPLA_dom"/>
</dbReference>
<dbReference type="EMBL" id="JAYDYQ010002687">
    <property type="protein sequence ID" value="KAK4479019.1"/>
    <property type="molecule type" value="Genomic_DNA"/>
</dbReference>
<keyword evidence="5" id="KW-0472">Membrane</keyword>
<dbReference type="PANTHER" id="PTHR32176:SF99">
    <property type="entry name" value="PATATIN"/>
    <property type="match status" value="1"/>
</dbReference>
<evidence type="ECO:0000256" key="1">
    <source>
        <dbReference type="ARBA" id="ARBA00010240"/>
    </source>
</evidence>
<keyword evidence="2 4" id="KW-0443">Lipid metabolism</keyword>
<comment type="function">
    <text evidence="4">Lipolytic acyl hydrolase (LAH).</text>
</comment>
<dbReference type="PROSITE" id="PS51635">
    <property type="entry name" value="PNPLA"/>
    <property type="match status" value="1"/>
</dbReference>
<accession>A0ABR0CPQ8</accession>
<keyword evidence="8" id="KW-1185">Reference proteome</keyword>
<feature type="short sequence motif" description="GXGXXG" evidence="3">
    <location>
        <begin position="30"/>
        <end position="35"/>
    </location>
</feature>
<dbReference type="Pfam" id="PF01734">
    <property type="entry name" value="Patatin"/>
    <property type="match status" value="1"/>
</dbReference>
<proteinExistence type="inferred from homology"/>
<keyword evidence="5" id="KW-0812">Transmembrane</keyword>
<organism evidence="7 8">
    <name type="scientific">Penstemon davidsonii</name>
    <dbReference type="NCBI Taxonomy" id="160366"/>
    <lineage>
        <taxon>Eukaryota</taxon>
        <taxon>Viridiplantae</taxon>
        <taxon>Streptophyta</taxon>
        <taxon>Embryophyta</taxon>
        <taxon>Tracheophyta</taxon>
        <taxon>Spermatophyta</taxon>
        <taxon>Magnoliopsida</taxon>
        <taxon>eudicotyledons</taxon>
        <taxon>Gunneridae</taxon>
        <taxon>Pentapetalae</taxon>
        <taxon>asterids</taxon>
        <taxon>lamiids</taxon>
        <taxon>Lamiales</taxon>
        <taxon>Plantaginaceae</taxon>
        <taxon>Cheloneae</taxon>
        <taxon>Penstemon</taxon>
    </lineage>
</organism>
<sequence length="112" mass="12572">MAHRLARDQIRKVSRDPRKGRFVTVLGIDGGGIRGIMPAVFLQFLEQKLQDLDKDSNLRIADYFDVIAGTSTGGLIATMLTAPNKERRPMYDAKGVVDFYLEHCPQLFPCSM</sequence>
<dbReference type="Proteomes" id="UP001291926">
    <property type="component" value="Unassembled WGS sequence"/>
</dbReference>
<comment type="similarity">
    <text evidence="1 4">Belongs to the patatin family.</text>
</comment>
<evidence type="ECO:0000256" key="5">
    <source>
        <dbReference type="SAM" id="Phobius"/>
    </source>
</evidence>
<comment type="caution">
    <text evidence="7">The sequence shown here is derived from an EMBL/GenBank/DDBJ whole genome shotgun (WGS) entry which is preliminary data.</text>
</comment>
<evidence type="ECO:0000256" key="3">
    <source>
        <dbReference type="PROSITE-ProRule" id="PRU01161"/>
    </source>
</evidence>
<comment type="domain">
    <text evidence="4">The nitrogen atoms of the two glycine residues in the GGXR motif define the oxyanion hole, and stabilize the oxyanion that forms during the nucleophilic attack by the catalytic serine during substrate cleavage.</text>
</comment>
<dbReference type="EC" id="3.1.1.-" evidence="4"/>
<keyword evidence="4" id="KW-0442">Lipid degradation</keyword>
<evidence type="ECO:0000313" key="7">
    <source>
        <dbReference type="EMBL" id="KAK4479019.1"/>
    </source>
</evidence>
<dbReference type="SUPFAM" id="SSF52151">
    <property type="entry name" value="FabD/lysophospholipase-like"/>
    <property type="match status" value="1"/>
</dbReference>
<evidence type="ECO:0000256" key="4">
    <source>
        <dbReference type="RuleBase" id="RU361262"/>
    </source>
</evidence>
<comment type="caution">
    <text evidence="3">Lacks conserved residue(s) required for the propagation of feature annotation.</text>
</comment>
<feature type="short sequence motif" description="GXSXG" evidence="3">
    <location>
        <begin position="69"/>
        <end position="73"/>
    </location>
</feature>